<keyword evidence="1" id="KW-0472">Membrane</keyword>
<dbReference type="RefSeq" id="WP_045070335.1">
    <property type="nucleotide sequence ID" value="NZ_JZSL01000025.1"/>
</dbReference>
<proteinExistence type="predicted"/>
<comment type="caution">
    <text evidence="2">The sequence shown here is derived from an EMBL/GenBank/DDBJ whole genome shotgun (WGS) entry which is preliminary data.</text>
</comment>
<dbReference type="Pfam" id="PF05309">
    <property type="entry name" value="TraE"/>
    <property type="match status" value="1"/>
</dbReference>
<keyword evidence="1" id="KW-0812">Transmembrane</keyword>
<accession>A0A2T3M7L5</accession>
<gene>
    <name evidence="2" type="primary">traE</name>
    <name evidence="2" type="ORF">CTM89_14740</name>
</gene>
<sequence length="183" mass="20638">MRAENKRDALQLARLLNQFLVIGIAALLMLSLMLGGGLTYMALNQPRTLIPPYINQELTVSNQSVSASYLNQMAEYVMYLKLNVTPDNVGRNYQQLLHYMSSKHYHIMQPRLLTEATEIKEQKISSYFSVTHVDVASDDYSVKVTGVLQKYVGSRALAPDTATYRVQFSYPSGVLELDAIVRL</sequence>
<dbReference type="AlphaFoldDB" id="A0A2T3M7L5"/>
<organism evidence="2 3">
    <name type="scientific">Photobacterium leiognathi</name>
    <dbReference type="NCBI Taxonomy" id="553611"/>
    <lineage>
        <taxon>Bacteria</taxon>
        <taxon>Pseudomonadati</taxon>
        <taxon>Pseudomonadota</taxon>
        <taxon>Gammaproteobacteria</taxon>
        <taxon>Vibrionales</taxon>
        <taxon>Vibrionaceae</taxon>
        <taxon>Photobacterium</taxon>
    </lineage>
</organism>
<name>A0A2T3M7L5_PHOLE</name>
<dbReference type="EMBL" id="PYOJ01000019">
    <property type="protein sequence ID" value="PSV88233.1"/>
    <property type="molecule type" value="Genomic_DNA"/>
</dbReference>
<feature type="transmembrane region" description="Helical" evidence="1">
    <location>
        <begin position="20"/>
        <end position="43"/>
    </location>
</feature>
<dbReference type="InterPro" id="IPR007973">
    <property type="entry name" value="Pilus_assembly_TraE"/>
</dbReference>
<keyword evidence="1" id="KW-1133">Transmembrane helix</keyword>
<evidence type="ECO:0000313" key="3">
    <source>
        <dbReference type="Proteomes" id="UP000240410"/>
    </source>
</evidence>
<dbReference type="Proteomes" id="UP000240410">
    <property type="component" value="Unassembled WGS sequence"/>
</dbReference>
<protein>
    <submittedName>
        <fullName evidence="2">Type IV conjugative transfer system protein TraE</fullName>
    </submittedName>
</protein>
<evidence type="ECO:0000313" key="2">
    <source>
        <dbReference type="EMBL" id="PSV88233.1"/>
    </source>
</evidence>
<reference evidence="2 3" key="1">
    <citation type="submission" date="2018-03" db="EMBL/GenBank/DDBJ databases">
        <title>Whole genome sequencing of Histamine producing bacteria.</title>
        <authorList>
            <person name="Butler K."/>
        </authorList>
    </citation>
    <scope>NUCLEOTIDE SEQUENCE [LARGE SCALE GENOMIC DNA]</scope>
    <source>
        <strain evidence="2 3">ATCC 33979</strain>
    </source>
</reference>
<evidence type="ECO:0000256" key="1">
    <source>
        <dbReference type="SAM" id="Phobius"/>
    </source>
</evidence>
<dbReference type="OrthoDB" id="5880202at2"/>
<dbReference type="NCBIfam" id="TIGR02761">
    <property type="entry name" value="TraE_TIGR"/>
    <property type="match status" value="1"/>
</dbReference>